<feature type="compositionally biased region" description="Basic and acidic residues" evidence="1">
    <location>
        <begin position="273"/>
        <end position="283"/>
    </location>
</feature>
<feature type="compositionally biased region" description="Polar residues" evidence="1">
    <location>
        <begin position="78"/>
        <end position="93"/>
    </location>
</feature>
<dbReference type="STRING" id="2769.R7QH06"/>
<protein>
    <submittedName>
        <fullName evidence="2">Uncharacterized protein</fullName>
    </submittedName>
</protein>
<feature type="region of interest" description="Disordered" evidence="1">
    <location>
        <begin position="66"/>
        <end position="93"/>
    </location>
</feature>
<evidence type="ECO:0000313" key="3">
    <source>
        <dbReference type="Proteomes" id="UP000012073"/>
    </source>
</evidence>
<accession>R7QH06</accession>
<dbReference type="Gramene" id="CDF36705">
    <property type="protein sequence ID" value="CDF36705"/>
    <property type="gene ID" value="CHC_T00005041001"/>
</dbReference>
<gene>
    <name evidence="2" type="ORF">CHC_T00005041001</name>
</gene>
<reference evidence="3" key="1">
    <citation type="journal article" date="2013" name="Proc. Natl. Acad. Sci. U.S.A.">
        <title>Genome structure and metabolic features in the red seaweed Chondrus crispus shed light on evolution of the Archaeplastida.</title>
        <authorList>
            <person name="Collen J."/>
            <person name="Porcel B."/>
            <person name="Carre W."/>
            <person name="Ball S.G."/>
            <person name="Chaparro C."/>
            <person name="Tonon T."/>
            <person name="Barbeyron T."/>
            <person name="Michel G."/>
            <person name="Noel B."/>
            <person name="Valentin K."/>
            <person name="Elias M."/>
            <person name="Artiguenave F."/>
            <person name="Arun A."/>
            <person name="Aury J.M."/>
            <person name="Barbosa-Neto J.F."/>
            <person name="Bothwell J.H."/>
            <person name="Bouget F.Y."/>
            <person name="Brillet L."/>
            <person name="Cabello-Hurtado F."/>
            <person name="Capella-Gutierrez S."/>
            <person name="Charrier B."/>
            <person name="Cladiere L."/>
            <person name="Cock J.M."/>
            <person name="Coelho S.M."/>
            <person name="Colleoni C."/>
            <person name="Czjzek M."/>
            <person name="Da Silva C."/>
            <person name="Delage L."/>
            <person name="Denoeud F."/>
            <person name="Deschamps P."/>
            <person name="Dittami S.M."/>
            <person name="Gabaldon T."/>
            <person name="Gachon C.M."/>
            <person name="Groisillier A."/>
            <person name="Herve C."/>
            <person name="Jabbari K."/>
            <person name="Katinka M."/>
            <person name="Kloareg B."/>
            <person name="Kowalczyk N."/>
            <person name="Labadie K."/>
            <person name="Leblanc C."/>
            <person name="Lopez P.J."/>
            <person name="McLachlan D.H."/>
            <person name="Meslet-Cladiere L."/>
            <person name="Moustafa A."/>
            <person name="Nehr Z."/>
            <person name="Nyvall Collen P."/>
            <person name="Panaud O."/>
            <person name="Partensky F."/>
            <person name="Poulain J."/>
            <person name="Rensing S.A."/>
            <person name="Rousvoal S."/>
            <person name="Samson G."/>
            <person name="Symeonidi A."/>
            <person name="Weissenbach J."/>
            <person name="Zambounis A."/>
            <person name="Wincker P."/>
            <person name="Boyen C."/>
        </authorList>
    </citation>
    <scope>NUCLEOTIDE SEQUENCE [LARGE SCALE GENOMIC DNA]</scope>
    <source>
        <strain evidence="3">cv. Stackhouse</strain>
    </source>
</reference>
<feature type="compositionally biased region" description="Low complexity" evidence="1">
    <location>
        <begin position="67"/>
        <end position="77"/>
    </location>
</feature>
<dbReference type="EMBL" id="HG001798">
    <property type="protein sequence ID" value="CDF36705.1"/>
    <property type="molecule type" value="Genomic_DNA"/>
</dbReference>
<dbReference type="AlphaFoldDB" id="R7QH06"/>
<feature type="region of interest" description="Disordered" evidence="1">
    <location>
        <begin position="232"/>
        <end position="372"/>
    </location>
</feature>
<proteinExistence type="predicted"/>
<dbReference type="KEGG" id="ccp:CHC_T00005041001"/>
<feature type="compositionally biased region" description="Polar residues" evidence="1">
    <location>
        <begin position="301"/>
        <end position="321"/>
    </location>
</feature>
<keyword evidence="3" id="KW-1185">Reference proteome</keyword>
<sequence length="495" mass="53863">MQILTIDSENESAKLVSEVVVDGDDAEEPTAVRSVHFQPTDAVDSKADKSITEGLQNFFKRTERPFSLSGSAKGSSSMTKHTAATRNGNASYDSDSLFAGFGDESDDFEDALEGHLDVVSDPTTTPARALRSASGPRDSDIFSPVAPTPRANQPSSRRVTKSTSFHESPQTVGRKAHITFRTPRSRTAQPITPLNEKIEAITLTDAAERDVPACDSDHQADYKDIEALHIDSDSLDSLSGRLPPKSGSSIPKRGYVSQPQGSTFSDDIGNAFSDEREGSRSPKSDLSPVPSALTRSENEVVASNSTENPKPSTAFSRSSSHGYPASATDKPSFPRFYSVPDKMTRPASNVTFESPRSRQGGSPADASLKGITPRHQRETVAKPAANGIVKPQSAVPDNLAPSLGKSQTLDGAPSWLAGFRDELRQMMSQELDVVKADLRSDVLNIHSEMIVTSARQSQEFKAAFLERDRRVKQLEKEVHRLHEDNERLRRQYGLP</sequence>
<organism evidence="2 3">
    <name type="scientific">Chondrus crispus</name>
    <name type="common">Carrageen Irish moss</name>
    <name type="synonym">Polymorpha crispa</name>
    <dbReference type="NCBI Taxonomy" id="2769"/>
    <lineage>
        <taxon>Eukaryota</taxon>
        <taxon>Rhodophyta</taxon>
        <taxon>Florideophyceae</taxon>
        <taxon>Rhodymeniophycidae</taxon>
        <taxon>Gigartinales</taxon>
        <taxon>Gigartinaceae</taxon>
        <taxon>Chondrus</taxon>
    </lineage>
</organism>
<evidence type="ECO:0000256" key="1">
    <source>
        <dbReference type="SAM" id="MobiDB-lite"/>
    </source>
</evidence>
<feature type="region of interest" description="Disordered" evidence="1">
    <location>
        <begin position="118"/>
        <end position="193"/>
    </location>
</feature>
<evidence type="ECO:0000313" key="2">
    <source>
        <dbReference type="EMBL" id="CDF36705.1"/>
    </source>
</evidence>
<dbReference type="RefSeq" id="XP_005716524.1">
    <property type="nucleotide sequence ID" value="XM_005716467.1"/>
</dbReference>
<dbReference type="GeneID" id="17324243"/>
<feature type="compositionally biased region" description="Polar residues" evidence="1">
    <location>
        <begin position="150"/>
        <end position="171"/>
    </location>
</feature>
<feature type="compositionally biased region" description="Polar residues" evidence="1">
    <location>
        <begin position="346"/>
        <end position="360"/>
    </location>
</feature>
<dbReference type="Proteomes" id="UP000012073">
    <property type="component" value="Unassembled WGS sequence"/>
</dbReference>
<name>R7QH06_CHOCR</name>